<sequence length="380" mass="41972">MPKHRFPPVVPADHQQRLSDPDRLASLDRTALLDTLPEEAFDRAVRLATEVLRVPVGLLSLVDDRRQFFKAQIGLPDPVACKRETPLSHSFCQYVVTSDRPLAVEDARNHPLLETNGAVADLNVVAYLGLPVHGPDGQVLGSFCAIDDRPRNWTERELKVLEDICAIVESEIRLRQEVAQRQLLVGELNHRVKNLFSVVSGMIGMTARSAENTAEMSQTLRGRINALARAHDLIRPVVTQQTEGRADVSLQALVVTLLEPHLMRQDDHITVTGPTLSLGAGGATNLALVLHEFATNAAKYGALSVAEGRLDVTWSEHGGRLMLDWAETCTPGIEKPTGTGFGSRLVEMTVRGHFRGTMETEWRDDGLRHRLLLPMGRVEI</sequence>
<name>A0A8J7CIK0_9RHOB</name>
<protein>
    <recommendedName>
        <fullName evidence="2">histidine kinase</fullName>
        <ecNumber evidence="2">2.7.13.3</ecNumber>
    </recommendedName>
</protein>
<evidence type="ECO:0000256" key="3">
    <source>
        <dbReference type="ARBA" id="ARBA00022553"/>
    </source>
</evidence>
<evidence type="ECO:0000256" key="6">
    <source>
        <dbReference type="ARBA" id="ARBA00022777"/>
    </source>
</evidence>
<evidence type="ECO:0000256" key="7">
    <source>
        <dbReference type="ARBA" id="ARBA00022840"/>
    </source>
</evidence>
<evidence type="ECO:0000259" key="9">
    <source>
        <dbReference type="SMART" id="SM00911"/>
    </source>
</evidence>
<dbReference type="SMART" id="SM00065">
    <property type="entry name" value="GAF"/>
    <property type="match status" value="1"/>
</dbReference>
<dbReference type="Pfam" id="PF07536">
    <property type="entry name" value="HWE_HK"/>
    <property type="match status" value="1"/>
</dbReference>
<feature type="domain" description="Signal transduction histidine kinase HWE region" evidence="9">
    <location>
        <begin position="187"/>
        <end position="275"/>
    </location>
</feature>
<dbReference type="InterPro" id="IPR029016">
    <property type="entry name" value="GAF-like_dom_sf"/>
</dbReference>
<evidence type="ECO:0000256" key="1">
    <source>
        <dbReference type="ARBA" id="ARBA00000085"/>
    </source>
</evidence>
<keyword evidence="11" id="KW-1185">Reference proteome</keyword>
<keyword evidence="6" id="KW-0418">Kinase</keyword>
<dbReference type="PANTHER" id="PTHR41523">
    <property type="entry name" value="TWO-COMPONENT SYSTEM SENSOR PROTEIN"/>
    <property type="match status" value="1"/>
</dbReference>
<dbReference type="GO" id="GO:0005524">
    <property type="term" value="F:ATP binding"/>
    <property type="evidence" value="ECO:0007669"/>
    <property type="project" value="UniProtKB-KW"/>
</dbReference>
<keyword evidence="3" id="KW-0597">Phosphoprotein</keyword>
<dbReference type="RefSeq" id="WP_193178802.1">
    <property type="nucleotide sequence ID" value="NZ_JACVXA010000001.1"/>
</dbReference>
<keyword evidence="5" id="KW-0547">Nucleotide-binding</keyword>
<dbReference type="Gene3D" id="3.30.450.40">
    <property type="match status" value="1"/>
</dbReference>
<dbReference type="PANTHER" id="PTHR41523:SF8">
    <property type="entry name" value="ETHYLENE RESPONSE SENSOR PROTEIN"/>
    <property type="match status" value="1"/>
</dbReference>
<dbReference type="AlphaFoldDB" id="A0A8J7CIK0"/>
<dbReference type="InterPro" id="IPR003018">
    <property type="entry name" value="GAF"/>
</dbReference>
<evidence type="ECO:0000313" key="10">
    <source>
        <dbReference type="EMBL" id="MBE3636616.1"/>
    </source>
</evidence>
<gene>
    <name evidence="10" type="ORF">ICN82_00185</name>
</gene>
<dbReference type="Pfam" id="PF01590">
    <property type="entry name" value="GAF"/>
    <property type="match status" value="1"/>
</dbReference>
<proteinExistence type="predicted"/>
<dbReference type="Proteomes" id="UP000609121">
    <property type="component" value="Unassembled WGS sequence"/>
</dbReference>
<comment type="catalytic activity">
    <reaction evidence="1">
        <text>ATP + protein L-histidine = ADP + protein N-phospho-L-histidine.</text>
        <dbReference type="EC" id="2.7.13.3"/>
    </reaction>
</comment>
<dbReference type="GO" id="GO:0004673">
    <property type="term" value="F:protein histidine kinase activity"/>
    <property type="evidence" value="ECO:0007669"/>
    <property type="project" value="UniProtKB-EC"/>
</dbReference>
<dbReference type="EC" id="2.7.13.3" evidence="2"/>
<reference evidence="10" key="1">
    <citation type="submission" date="2020-09" db="EMBL/GenBank/DDBJ databases">
        <title>A novel bacterium of genus Mangrovicoccus, isolated from South China Sea.</title>
        <authorList>
            <person name="Huang H."/>
            <person name="Mo K."/>
            <person name="Hu Y."/>
        </authorList>
    </citation>
    <scope>NUCLEOTIDE SEQUENCE</scope>
    <source>
        <strain evidence="10">HB182678</strain>
    </source>
</reference>
<dbReference type="SMART" id="SM00911">
    <property type="entry name" value="HWE_HK"/>
    <property type="match status" value="1"/>
</dbReference>
<dbReference type="SUPFAM" id="SSF55781">
    <property type="entry name" value="GAF domain-like"/>
    <property type="match status" value="1"/>
</dbReference>
<keyword evidence="7" id="KW-0067">ATP-binding</keyword>
<comment type="caution">
    <text evidence="10">The sequence shown here is derived from an EMBL/GenBank/DDBJ whole genome shotgun (WGS) entry which is preliminary data.</text>
</comment>
<evidence type="ECO:0000259" key="8">
    <source>
        <dbReference type="SMART" id="SM00065"/>
    </source>
</evidence>
<evidence type="ECO:0000256" key="4">
    <source>
        <dbReference type="ARBA" id="ARBA00022679"/>
    </source>
</evidence>
<dbReference type="InterPro" id="IPR036890">
    <property type="entry name" value="HATPase_C_sf"/>
</dbReference>
<feature type="domain" description="GAF" evidence="8">
    <location>
        <begin position="36"/>
        <end position="182"/>
    </location>
</feature>
<dbReference type="SUPFAM" id="SSF55874">
    <property type="entry name" value="ATPase domain of HSP90 chaperone/DNA topoisomerase II/histidine kinase"/>
    <property type="match status" value="1"/>
</dbReference>
<evidence type="ECO:0000256" key="5">
    <source>
        <dbReference type="ARBA" id="ARBA00022741"/>
    </source>
</evidence>
<dbReference type="Gene3D" id="3.30.565.10">
    <property type="entry name" value="Histidine kinase-like ATPase, C-terminal domain"/>
    <property type="match status" value="1"/>
</dbReference>
<accession>A0A8J7CIK0</accession>
<organism evidence="10 11">
    <name type="scientific">Mangrovicoccus algicola</name>
    <dbReference type="NCBI Taxonomy" id="2771008"/>
    <lineage>
        <taxon>Bacteria</taxon>
        <taxon>Pseudomonadati</taxon>
        <taxon>Pseudomonadota</taxon>
        <taxon>Alphaproteobacteria</taxon>
        <taxon>Rhodobacterales</taxon>
        <taxon>Paracoccaceae</taxon>
        <taxon>Mangrovicoccus</taxon>
    </lineage>
</organism>
<dbReference type="InterPro" id="IPR011102">
    <property type="entry name" value="Sig_transdc_His_kinase_HWE"/>
</dbReference>
<evidence type="ECO:0000313" key="11">
    <source>
        <dbReference type="Proteomes" id="UP000609121"/>
    </source>
</evidence>
<keyword evidence="4" id="KW-0808">Transferase</keyword>
<dbReference type="EMBL" id="JACVXA010000001">
    <property type="protein sequence ID" value="MBE3636616.1"/>
    <property type="molecule type" value="Genomic_DNA"/>
</dbReference>
<evidence type="ECO:0000256" key="2">
    <source>
        <dbReference type="ARBA" id="ARBA00012438"/>
    </source>
</evidence>